<proteinExistence type="predicted"/>
<dbReference type="RefSeq" id="WP_070072381.1">
    <property type="nucleotide sequence ID" value="NZ_CP017448.1"/>
</dbReference>
<dbReference type="KEGG" id="aaeo:BJI67_06750"/>
<keyword evidence="2" id="KW-1185">Reference proteome</keyword>
<accession>A0A1D8K781</accession>
<reference evidence="1 2" key="1">
    <citation type="submission" date="2016-09" db="EMBL/GenBank/DDBJ databases">
        <title>Acidihalobacter prosperus V6 (DSM14174).</title>
        <authorList>
            <person name="Khaleque H.N."/>
            <person name="Ramsay J.P."/>
            <person name="Murphy R.J.T."/>
            <person name="Kaksonen A.H."/>
            <person name="Boxall N.J."/>
            <person name="Watkin E.L.J."/>
        </authorList>
    </citation>
    <scope>NUCLEOTIDE SEQUENCE [LARGE SCALE GENOMIC DNA]</scope>
    <source>
        <strain evidence="1 2">V6</strain>
    </source>
</reference>
<evidence type="ECO:0000313" key="2">
    <source>
        <dbReference type="Proteomes" id="UP000095342"/>
    </source>
</evidence>
<protein>
    <submittedName>
        <fullName evidence="1">Uncharacterized protein</fullName>
    </submittedName>
</protein>
<evidence type="ECO:0000313" key="1">
    <source>
        <dbReference type="EMBL" id="AOV16798.1"/>
    </source>
</evidence>
<dbReference type="Proteomes" id="UP000095342">
    <property type="component" value="Chromosome"/>
</dbReference>
<dbReference type="EMBL" id="CP017448">
    <property type="protein sequence ID" value="AOV16798.1"/>
    <property type="molecule type" value="Genomic_DNA"/>
</dbReference>
<organism evidence="1 2">
    <name type="scientific">Acidihalobacter aeolianus</name>
    <dbReference type="NCBI Taxonomy" id="2792603"/>
    <lineage>
        <taxon>Bacteria</taxon>
        <taxon>Pseudomonadati</taxon>
        <taxon>Pseudomonadota</taxon>
        <taxon>Gammaproteobacteria</taxon>
        <taxon>Chromatiales</taxon>
        <taxon>Ectothiorhodospiraceae</taxon>
        <taxon>Acidihalobacter</taxon>
    </lineage>
</organism>
<gene>
    <name evidence="1" type="ORF">BJI67_06750</name>
</gene>
<name>A0A1D8K781_9GAMM</name>
<dbReference type="AlphaFoldDB" id="A0A1D8K781"/>
<sequence length="154" mass="17195">MFQHAKLDGEWCRLIPAMESFTQEEVLEIRESHNSSSAPETIARTQYTVIEGRLAERSLPPESIGDTWSFDPWDKPWWGLVNNPPHAGLVADFNSYSGGAYRKALDKENDVKAWGGAGESVTFADGMYIVVRQKDGATITAPTVIELRKLYYAA</sequence>